<evidence type="ECO:0000256" key="2">
    <source>
        <dbReference type="ARBA" id="ARBA00007532"/>
    </source>
</evidence>
<evidence type="ECO:0000256" key="7">
    <source>
        <dbReference type="ARBA" id="ARBA00023002"/>
    </source>
</evidence>
<name>A0A371BYB9_YARLL</name>
<dbReference type="GO" id="GO:0034599">
    <property type="term" value="P:cellular response to oxidative stress"/>
    <property type="evidence" value="ECO:0007669"/>
    <property type="project" value="TreeGrafter"/>
</dbReference>
<dbReference type="InterPro" id="IPR004099">
    <property type="entry name" value="Pyr_nucl-diS_OxRdtase_dimer"/>
</dbReference>
<evidence type="ECO:0000313" key="13">
    <source>
        <dbReference type="EMBL" id="RDW23081.1"/>
    </source>
</evidence>
<reference evidence="13 14" key="1">
    <citation type="submission" date="2018-07" db="EMBL/GenBank/DDBJ databases">
        <title>Draft Genome Assemblies for Five Robust Yarrowia lipolytica Strains Exhibiting High Lipid Production and Pentose Sugar Utilization and Sugar Alcohol Secretion from Undetoxified Lignocellulosic Biomass Hydrolysates.</title>
        <authorList>
            <consortium name="DOE Joint Genome Institute"/>
            <person name="Walker C."/>
            <person name="Ryu S."/>
            <person name="Na H."/>
            <person name="Zane M."/>
            <person name="LaButti K."/>
            <person name="Lipzen A."/>
            <person name="Haridas S."/>
            <person name="Barry K."/>
            <person name="Grigoriev I.V."/>
            <person name="Quarterman J."/>
            <person name="Slininger P."/>
            <person name="Dien B."/>
            <person name="Trinh C.T."/>
        </authorList>
    </citation>
    <scope>NUCLEOTIDE SEQUENCE [LARGE SCALE GENOMIC DNA]</scope>
    <source>
        <strain evidence="13 14">YB392</strain>
    </source>
</reference>
<dbReference type="Proteomes" id="UP000256601">
    <property type="component" value="Unassembled WGS sequence"/>
</dbReference>
<dbReference type="PRINTS" id="PR00411">
    <property type="entry name" value="PNDRDTASEI"/>
</dbReference>
<sequence length="378" mass="41580">MTIWLSVEAKMITWNASDLAGRIRQAQEYGFSDVDPKSADNFDWTGFKAKRDAYVKRLNGIYERNLQKEGVEYVFGWATLYKQEGQEFPLVLAKSDDGNAKLYSAKKIKIATGGKPILPEVPGAEYGINSDGFFALETQPKRAAVVGGGYIDVELAGVFHGLNSETTLFCRGQTVLRATPSPTTNKEGINVLKGSGVKKIPLKDTLNLSEFGIKTNKRGYIEVYECQQSSFDNIYSLGDVCCKVELIPQLLLLDEICDQKQDYTEVPSAVFSHPEVGSIGITEAAAKEQYGEDNVKIYTSKFVAMYYAMLQEKAPTAYKLVCVGKDEKVVGLHIVGTDSSEILQGFGVAVRMGATKADFDNVVALCPTSAEELGQRRY</sequence>
<evidence type="ECO:0000256" key="4">
    <source>
        <dbReference type="ARBA" id="ARBA00017111"/>
    </source>
</evidence>
<evidence type="ECO:0000256" key="8">
    <source>
        <dbReference type="ARBA" id="ARBA00023157"/>
    </source>
</evidence>
<keyword evidence="9" id="KW-0676">Redox-active center</keyword>
<accession>A0A371BYB9</accession>
<dbReference type="FunFam" id="3.30.390.30:FF:000003">
    <property type="entry name" value="Glutathione reductase"/>
    <property type="match status" value="1"/>
</dbReference>
<comment type="cofactor">
    <cofactor evidence="1">
        <name>FAD</name>
        <dbReference type="ChEBI" id="CHEBI:57692"/>
    </cofactor>
</comment>
<organism evidence="13 14">
    <name type="scientific">Yarrowia lipolytica</name>
    <name type="common">Candida lipolytica</name>
    <dbReference type="NCBI Taxonomy" id="4952"/>
    <lineage>
        <taxon>Eukaryota</taxon>
        <taxon>Fungi</taxon>
        <taxon>Dikarya</taxon>
        <taxon>Ascomycota</taxon>
        <taxon>Saccharomycotina</taxon>
        <taxon>Dipodascomycetes</taxon>
        <taxon>Dipodascales</taxon>
        <taxon>Dipodascales incertae sedis</taxon>
        <taxon>Yarrowia</taxon>
    </lineage>
</organism>
<dbReference type="SUPFAM" id="SSF51905">
    <property type="entry name" value="FAD/NAD(P)-binding domain"/>
    <property type="match status" value="1"/>
</dbReference>
<evidence type="ECO:0000256" key="10">
    <source>
        <dbReference type="ARBA" id="ARBA00056905"/>
    </source>
</evidence>
<feature type="domain" description="Pyridine nucleotide-disulphide oxidoreductase dimerisation" evidence="11">
    <location>
        <begin position="266"/>
        <end position="375"/>
    </location>
</feature>
<evidence type="ECO:0000259" key="12">
    <source>
        <dbReference type="Pfam" id="PF07992"/>
    </source>
</evidence>
<dbReference type="InterPro" id="IPR023753">
    <property type="entry name" value="FAD/NAD-binding_dom"/>
</dbReference>
<dbReference type="EC" id="1.8.1.7" evidence="3"/>
<dbReference type="PRINTS" id="PR00368">
    <property type="entry name" value="FADPNR"/>
</dbReference>
<keyword evidence="8" id="KW-1015">Disulfide bond</keyword>
<dbReference type="InterPro" id="IPR036188">
    <property type="entry name" value="FAD/NAD-bd_sf"/>
</dbReference>
<dbReference type="Pfam" id="PF02852">
    <property type="entry name" value="Pyr_redox_dim"/>
    <property type="match status" value="1"/>
</dbReference>
<evidence type="ECO:0000259" key="11">
    <source>
        <dbReference type="Pfam" id="PF02852"/>
    </source>
</evidence>
<evidence type="ECO:0000313" key="14">
    <source>
        <dbReference type="Proteomes" id="UP000256601"/>
    </source>
</evidence>
<evidence type="ECO:0000256" key="5">
    <source>
        <dbReference type="ARBA" id="ARBA00022630"/>
    </source>
</evidence>
<evidence type="ECO:0000256" key="9">
    <source>
        <dbReference type="ARBA" id="ARBA00023284"/>
    </source>
</evidence>
<proteinExistence type="inferred from homology"/>
<evidence type="ECO:0000256" key="3">
    <source>
        <dbReference type="ARBA" id="ARBA00012607"/>
    </source>
</evidence>
<dbReference type="VEuPathDB" id="FungiDB:YALI0_E18029g"/>
<dbReference type="GO" id="GO:0005739">
    <property type="term" value="C:mitochondrion"/>
    <property type="evidence" value="ECO:0007669"/>
    <property type="project" value="TreeGrafter"/>
</dbReference>
<dbReference type="Gene3D" id="3.50.50.60">
    <property type="entry name" value="FAD/NAD(P)-binding domain"/>
    <property type="match status" value="3"/>
</dbReference>
<feature type="domain" description="FAD/NAD(P)-binding" evidence="12">
    <location>
        <begin position="46"/>
        <end position="200"/>
    </location>
</feature>
<dbReference type="PANTHER" id="PTHR42737">
    <property type="entry name" value="GLUTATHIONE REDUCTASE"/>
    <property type="match status" value="1"/>
</dbReference>
<dbReference type="InterPro" id="IPR016156">
    <property type="entry name" value="FAD/NAD-linked_Rdtase_dimer_sf"/>
</dbReference>
<dbReference type="InterPro" id="IPR046952">
    <property type="entry name" value="GSHR/TRXR-like"/>
</dbReference>
<gene>
    <name evidence="13" type="ORF">B0I71DRAFT_161416</name>
</gene>
<evidence type="ECO:0000256" key="1">
    <source>
        <dbReference type="ARBA" id="ARBA00001974"/>
    </source>
</evidence>
<keyword evidence="7" id="KW-0560">Oxidoreductase</keyword>
<protein>
    <recommendedName>
        <fullName evidence="4">Glutathione reductase</fullName>
        <ecNumber evidence="3">1.8.1.7</ecNumber>
    </recommendedName>
</protein>
<dbReference type="EMBL" id="KZ859115">
    <property type="protein sequence ID" value="RDW23081.1"/>
    <property type="molecule type" value="Genomic_DNA"/>
</dbReference>
<dbReference type="GO" id="GO:0006749">
    <property type="term" value="P:glutathione metabolic process"/>
    <property type="evidence" value="ECO:0007669"/>
    <property type="project" value="TreeGrafter"/>
</dbReference>
<dbReference type="Gene3D" id="3.30.390.30">
    <property type="match status" value="1"/>
</dbReference>
<dbReference type="GO" id="GO:0005829">
    <property type="term" value="C:cytosol"/>
    <property type="evidence" value="ECO:0007669"/>
    <property type="project" value="TreeGrafter"/>
</dbReference>
<dbReference type="Pfam" id="PF07992">
    <property type="entry name" value="Pyr_redox_2"/>
    <property type="match status" value="1"/>
</dbReference>
<dbReference type="PANTHER" id="PTHR42737:SF2">
    <property type="entry name" value="GLUTATHIONE REDUCTASE"/>
    <property type="match status" value="1"/>
</dbReference>
<evidence type="ECO:0000256" key="6">
    <source>
        <dbReference type="ARBA" id="ARBA00022827"/>
    </source>
</evidence>
<comment type="similarity">
    <text evidence="2">Belongs to the class-I pyridine nucleotide-disulfide oxidoreductase family.</text>
</comment>
<keyword evidence="5" id="KW-0285">Flavoprotein</keyword>
<dbReference type="AlphaFoldDB" id="A0A371BYB9"/>
<keyword evidence="6" id="KW-0274">FAD</keyword>
<dbReference type="GO" id="GO:0050660">
    <property type="term" value="F:flavin adenine dinucleotide binding"/>
    <property type="evidence" value="ECO:0007669"/>
    <property type="project" value="InterPro"/>
</dbReference>
<dbReference type="GO" id="GO:0004362">
    <property type="term" value="F:glutathione-disulfide reductase (NADPH) activity"/>
    <property type="evidence" value="ECO:0007669"/>
    <property type="project" value="UniProtKB-EC"/>
</dbReference>
<dbReference type="VEuPathDB" id="FungiDB:YALI1_E21406g"/>
<comment type="function">
    <text evidence="10">Catalyzes the reduction of glutathione disulfide (GSSG) to reduced glutathione (GSH). Constitutes the major mechanism to maintain a high GSH:GSSG ratio in the cytosol.</text>
</comment>
<dbReference type="SUPFAM" id="SSF55424">
    <property type="entry name" value="FAD/NAD-linked reductases, dimerisation (C-terminal) domain"/>
    <property type="match status" value="1"/>
</dbReference>
<dbReference type="GO" id="GO:0045454">
    <property type="term" value="P:cell redox homeostasis"/>
    <property type="evidence" value="ECO:0007669"/>
    <property type="project" value="InterPro"/>
</dbReference>